<dbReference type="Gene3D" id="3.40.47.10">
    <property type="match status" value="1"/>
</dbReference>
<feature type="domain" description="Thiolase N-terminal" evidence="2">
    <location>
        <begin position="4"/>
        <end position="223"/>
    </location>
</feature>
<dbReference type="PANTHER" id="PTHR42870:SF6">
    <property type="entry name" value="ACETYL-COA C-ACYLTRANSFERASE"/>
    <property type="match status" value="1"/>
</dbReference>
<dbReference type="InterPro" id="IPR002155">
    <property type="entry name" value="Thiolase"/>
</dbReference>
<dbReference type="PANTHER" id="PTHR42870">
    <property type="entry name" value="ACETYL-COA C-ACETYLTRANSFERASE"/>
    <property type="match status" value="1"/>
</dbReference>
<keyword evidence="1" id="KW-0414">Isoprene biosynthesis</keyword>
<keyword evidence="5" id="KW-1185">Reference proteome</keyword>
<dbReference type="EMBL" id="CP019964">
    <property type="protein sequence ID" value="ASI13611.1"/>
    <property type="molecule type" value="Genomic_DNA"/>
</dbReference>
<dbReference type="InterPro" id="IPR020616">
    <property type="entry name" value="Thiolase_N"/>
</dbReference>
<accession>A0A218NMC2</accession>
<dbReference type="CDD" id="cd00829">
    <property type="entry name" value="SCP-x_thiolase"/>
    <property type="match status" value="1"/>
</dbReference>
<evidence type="ECO:0000259" key="2">
    <source>
        <dbReference type="Pfam" id="PF00108"/>
    </source>
</evidence>
<dbReference type="OrthoDB" id="167534at2157"/>
<gene>
    <name evidence="4" type="ORF">Mia14_0281</name>
</gene>
<keyword evidence="4" id="KW-0808">Transferase</keyword>
<reference evidence="4 5" key="1">
    <citation type="journal article" date="2017" name="Nat. Commun.">
        <title>'ARMAN' archaea depend on association with euryarchaeal host in culture and in situ.</title>
        <authorList>
            <person name="Golyshina O."/>
            <person name="Toshchakov S."/>
            <person name="Makarova K."/>
            <person name="Gavrilov S."/>
            <person name="Korzhenkov A."/>
            <person name="La Cono V."/>
            <person name="Arcadi E."/>
            <person name="Nechitaylo T."/>
            <person name="Ferrer M."/>
            <person name="Kublanov I."/>
            <person name="Wolf Y."/>
            <person name="Yakimov M."/>
            <person name="Golyshin P."/>
            <person name="Slesarev A."/>
            <person name="Kozyavkin S."/>
        </authorList>
    </citation>
    <scope>NUCLEOTIDE SEQUENCE [LARGE SCALE GENOMIC DNA]</scope>
    <source>
        <strain evidence="4 5">Mia14</strain>
    </source>
</reference>
<keyword evidence="4" id="KW-0012">Acyltransferase</keyword>
<dbReference type="InterPro" id="IPR055140">
    <property type="entry name" value="Thiolase_C_2"/>
</dbReference>
<dbReference type="InterPro" id="IPR016039">
    <property type="entry name" value="Thiolase-like"/>
</dbReference>
<protein>
    <submittedName>
        <fullName evidence="4">Acetyl-CoA C-acyltransferase</fullName>
    </submittedName>
</protein>
<dbReference type="RefSeq" id="WP_088819773.1">
    <property type="nucleotide sequence ID" value="NZ_CP019964.1"/>
</dbReference>
<evidence type="ECO:0000256" key="1">
    <source>
        <dbReference type="ARBA" id="ARBA00023229"/>
    </source>
</evidence>
<name>A0A218NMC2_9ARCH</name>
<sequence>MRKVAIVGVGLTKFGERYDASLRNLVSEAGIASFQDAGMSNKDIDALYVGNMASGRLTEQEHVGALVADELALSNVPALKVENACASGGTAFRQAYIAVASGMHDRVMALGIEKMTDVSTSEATTGLGGAGDKSWELDDGITFPGLYALMARRHMHDYGTTEEQMASVAVKNHANAYKNKYAHFHKIISIDDVMKSKMIADPLKLYDCSPISDGSASLIMVPADDAKKYTDTPIIISGSAQASDTLRLADRDDITSIKAARIAAEKAYSQARIKPSDVNVAEVHDCFTIAEIMAMEDLGFYKKGEAAKAIFDGETGLNGRISVNTSGGLKGCGHPVGATGIKQAVEIVWQLRGEAEGRQVSNAMIGLTHNVGGSGSTAVVNILKRGD</sequence>
<dbReference type="GO" id="GO:0008299">
    <property type="term" value="P:isoprenoid biosynthetic process"/>
    <property type="evidence" value="ECO:0007669"/>
    <property type="project" value="UniProtKB-KW"/>
</dbReference>
<evidence type="ECO:0000259" key="3">
    <source>
        <dbReference type="Pfam" id="PF22691"/>
    </source>
</evidence>
<dbReference type="Pfam" id="PF22691">
    <property type="entry name" value="Thiolase_C_1"/>
    <property type="match status" value="1"/>
</dbReference>
<organism evidence="4 5">
    <name type="scientific">Candidatus Mancarchaeum acidiphilum</name>
    <dbReference type="NCBI Taxonomy" id="1920749"/>
    <lineage>
        <taxon>Archaea</taxon>
        <taxon>Candidatus Micrarchaeota</taxon>
        <taxon>Candidatus Mancarchaeum</taxon>
    </lineage>
</organism>
<dbReference type="Pfam" id="PF00108">
    <property type="entry name" value="Thiolase_N"/>
    <property type="match status" value="1"/>
</dbReference>
<feature type="domain" description="Thiolase C-terminal" evidence="3">
    <location>
        <begin position="240"/>
        <end position="385"/>
    </location>
</feature>
<proteinExistence type="predicted"/>
<evidence type="ECO:0000313" key="5">
    <source>
        <dbReference type="Proteomes" id="UP000197679"/>
    </source>
</evidence>
<evidence type="ECO:0000313" key="4">
    <source>
        <dbReference type="EMBL" id="ASI13611.1"/>
    </source>
</evidence>
<dbReference type="PIRSF" id="PIRSF000429">
    <property type="entry name" value="Ac-CoA_Ac_transf"/>
    <property type="match status" value="1"/>
</dbReference>
<dbReference type="KEGG" id="marh:Mia14_0281"/>
<dbReference type="GO" id="GO:0016747">
    <property type="term" value="F:acyltransferase activity, transferring groups other than amino-acyl groups"/>
    <property type="evidence" value="ECO:0007669"/>
    <property type="project" value="InterPro"/>
</dbReference>
<dbReference type="SUPFAM" id="SSF53901">
    <property type="entry name" value="Thiolase-like"/>
    <property type="match status" value="2"/>
</dbReference>
<dbReference type="Proteomes" id="UP000197679">
    <property type="component" value="Chromosome"/>
</dbReference>
<dbReference type="GeneID" id="33313838"/>
<dbReference type="NCBIfam" id="NF004720">
    <property type="entry name" value="PRK06064.1"/>
    <property type="match status" value="1"/>
</dbReference>
<dbReference type="AlphaFoldDB" id="A0A218NMC2"/>